<protein>
    <submittedName>
        <fullName evidence="8">Phycobilisome linker polypeptide</fullName>
    </submittedName>
</protein>
<organism evidence="8 9">
    <name type="scientific">Stenomitos frigidus ULC18</name>
    <dbReference type="NCBI Taxonomy" id="2107698"/>
    <lineage>
        <taxon>Bacteria</taxon>
        <taxon>Bacillati</taxon>
        <taxon>Cyanobacteriota</taxon>
        <taxon>Cyanophyceae</taxon>
        <taxon>Leptolyngbyales</taxon>
        <taxon>Leptolyngbyaceae</taxon>
        <taxon>Stenomitos</taxon>
    </lineage>
</organism>
<keyword evidence="2" id="KW-0042">Antenna complex</keyword>
<keyword evidence="4" id="KW-0793">Thylakoid</keyword>
<dbReference type="PROSITE" id="PS51441">
    <property type="entry name" value="CPCD_LIKE"/>
    <property type="match status" value="1"/>
</dbReference>
<dbReference type="AlphaFoldDB" id="A0A2T1DWR0"/>
<dbReference type="EMBL" id="PVWK01000139">
    <property type="protein sequence ID" value="PSB24881.1"/>
    <property type="molecule type" value="Genomic_DNA"/>
</dbReference>
<keyword evidence="9" id="KW-1185">Reference proteome</keyword>
<evidence type="ECO:0000256" key="6">
    <source>
        <dbReference type="PROSITE-ProRule" id="PRU00771"/>
    </source>
</evidence>
<dbReference type="GO" id="GO:0030089">
    <property type="term" value="C:phycobilisome"/>
    <property type="evidence" value="ECO:0007669"/>
    <property type="project" value="UniProtKB-UniRule"/>
</dbReference>
<reference evidence="8 9" key="2">
    <citation type="submission" date="2018-03" db="EMBL/GenBank/DDBJ databases">
        <title>The ancient ancestry and fast evolution of plastids.</title>
        <authorList>
            <person name="Moore K.R."/>
            <person name="Magnabosco C."/>
            <person name="Momper L."/>
            <person name="Gold D.A."/>
            <person name="Bosak T."/>
            <person name="Fournier G.P."/>
        </authorList>
    </citation>
    <scope>NUCLEOTIDE SEQUENCE [LARGE SCALE GENOMIC DNA]</scope>
    <source>
        <strain evidence="8 9">ULC18</strain>
    </source>
</reference>
<dbReference type="Pfam" id="PF01383">
    <property type="entry name" value="CpcD"/>
    <property type="match status" value="1"/>
</dbReference>
<evidence type="ECO:0000256" key="3">
    <source>
        <dbReference type="ARBA" id="ARBA00022738"/>
    </source>
</evidence>
<evidence type="ECO:0000256" key="2">
    <source>
        <dbReference type="ARBA" id="ARBA00022549"/>
    </source>
</evidence>
<dbReference type="OrthoDB" id="574405at2"/>
<evidence type="ECO:0000256" key="5">
    <source>
        <dbReference type="ARBA" id="ARBA00023136"/>
    </source>
</evidence>
<dbReference type="SMART" id="SM01094">
    <property type="entry name" value="CpcD"/>
    <property type="match status" value="1"/>
</dbReference>
<comment type="subcellular location">
    <subcellularLocation>
        <location evidence="1">Cellular thylakoid membrane</location>
        <topology evidence="1">Peripheral membrane protein</topology>
        <orientation evidence="1">Cytoplasmic side</orientation>
    </subcellularLocation>
</comment>
<evidence type="ECO:0000313" key="9">
    <source>
        <dbReference type="Proteomes" id="UP000239576"/>
    </source>
</evidence>
<dbReference type="RefSeq" id="WP_106259530.1">
    <property type="nucleotide sequence ID" value="NZ_CAWNSW010000005.1"/>
</dbReference>
<keyword evidence="5" id="KW-0472">Membrane</keyword>
<dbReference type="Proteomes" id="UP000239576">
    <property type="component" value="Unassembled WGS sequence"/>
</dbReference>
<evidence type="ECO:0000313" key="8">
    <source>
        <dbReference type="EMBL" id="PSB24881.1"/>
    </source>
</evidence>
<evidence type="ECO:0000256" key="4">
    <source>
        <dbReference type="ARBA" id="ARBA00023078"/>
    </source>
</evidence>
<gene>
    <name evidence="8" type="ORF">C7B82_25225</name>
</gene>
<sequence>MPAQLSLTRASSAASDSRVFIYEVEGLRQNEQTDNNRYPLRNSSNTLVQVPYSRMNEEMRRITRLGGRIVNIYPLSAQSGESSKGSGKG</sequence>
<name>A0A2T1DWR0_9CYAN</name>
<dbReference type="InterPro" id="IPR008213">
    <property type="entry name" value="CpcD-like_dom"/>
</dbReference>
<comment type="caution">
    <text evidence="8">The sequence shown here is derived from an EMBL/GenBank/DDBJ whole genome shotgun (WGS) entry which is preliminary data.</text>
</comment>
<accession>A0A2T1DWR0</accession>
<reference evidence="9" key="1">
    <citation type="submission" date="2018-02" db="EMBL/GenBank/DDBJ databases">
        <authorList>
            <person name="Moore K."/>
            <person name="Momper L."/>
        </authorList>
    </citation>
    <scope>NUCLEOTIDE SEQUENCE [LARGE SCALE GENOMIC DNA]</scope>
    <source>
        <strain evidence="9">ULC18</strain>
    </source>
</reference>
<dbReference type="GO" id="GO:0031676">
    <property type="term" value="C:plasma membrane-derived thylakoid membrane"/>
    <property type="evidence" value="ECO:0007669"/>
    <property type="project" value="UniProtKB-SubCell"/>
</dbReference>
<evidence type="ECO:0000259" key="7">
    <source>
        <dbReference type="PROSITE" id="PS51441"/>
    </source>
</evidence>
<feature type="domain" description="CpcD-like" evidence="7">
    <location>
        <begin position="17"/>
        <end position="75"/>
    </location>
</feature>
<proteinExistence type="predicted"/>
<keyword evidence="3 6" id="KW-0605">Phycobilisome</keyword>
<evidence type="ECO:0000256" key="1">
    <source>
        <dbReference type="ARBA" id="ARBA00004445"/>
    </source>
</evidence>